<comment type="caution">
    <text evidence="2">The sequence shown here is derived from an EMBL/GenBank/DDBJ whole genome shotgun (WGS) entry which is preliminary data.</text>
</comment>
<dbReference type="Proteomes" id="UP000811609">
    <property type="component" value="Chromosome 2"/>
</dbReference>
<evidence type="ECO:0000313" key="3">
    <source>
        <dbReference type="Proteomes" id="UP000811609"/>
    </source>
</evidence>
<dbReference type="AlphaFoldDB" id="A0A8T1RBG6"/>
<sequence>MRYVKYAREARVSIYSTEINVKKPKKKAGFLARRNHLLIKKARSKHLTGQSSRMLAVKRSKVLLAMRKSLLGQISKLSAVDQGDEINDLAESTVPEDSTGLGESGKADCPHQAGLDSKQL</sequence>
<evidence type="ECO:0000256" key="1">
    <source>
        <dbReference type="SAM" id="MobiDB-lite"/>
    </source>
</evidence>
<keyword evidence="3" id="KW-1185">Reference proteome</keyword>
<feature type="region of interest" description="Disordered" evidence="1">
    <location>
        <begin position="88"/>
        <end position="120"/>
    </location>
</feature>
<protein>
    <submittedName>
        <fullName evidence="2">Uncharacterized protein</fullName>
    </submittedName>
</protein>
<gene>
    <name evidence="2" type="ORF">CIPAW_02G027300</name>
</gene>
<accession>A0A8T1RBG6</accession>
<organism evidence="2 3">
    <name type="scientific">Carya illinoinensis</name>
    <name type="common">Pecan</name>
    <dbReference type="NCBI Taxonomy" id="32201"/>
    <lineage>
        <taxon>Eukaryota</taxon>
        <taxon>Viridiplantae</taxon>
        <taxon>Streptophyta</taxon>
        <taxon>Embryophyta</taxon>
        <taxon>Tracheophyta</taxon>
        <taxon>Spermatophyta</taxon>
        <taxon>Magnoliopsida</taxon>
        <taxon>eudicotyledons</taxon>
        <taxon>Gunneridae</taxon>
        <taxon>Pentapetalae</taxon>
        <taxon>rosids</taxon>
        <taxon>fabids</taxon>
        <taxon>Fagales</taxon>
        <taxon>Juglandaceae</taxon>
        <taxon>Carya</taxon>
    </lineage>
</organism>
<dbReference type="EMBL" id="CM031810">
    <property type="protein sequence ID" value="KAG6663442.1"/>
    <property type="molecule type" value="Genomic_DNA"/>
</dbReference>
<evidence type="ECO:0000313" key="2">
    <source>
        <dbReference type="EMBL" id="KAG6663442.1"/>
    </source>
</evidence>
<proteinExistence type="predicted"/>
<reference evidence="2" key="1">
    <citation type="submission" date="2020-12" db="EMBL/GenBank/DDBJ databases">
        <title>WGS assembly of Carya illinoinensis cv. Pawnee.</title>
        <authorList>
            <person name="Platts A."/>
            <person name="Shu S."/>
            <person name="Wright S."/>
            <person name="Barry K."/>
            <person name="Edger P."/>
            <person name="Pires J.C."/>
            <person name="Schmutz J."/>
        </authorList>
    </citation>
    <scope>NUCLEOTIDE SEQUENCE</scope>
    <source>
        <tissue evidence="2">Leaf</tissue>
    </source>
</reference>
<name>A0A8T1RBG6_CARIL</name>